<dbReference type="eggNOG" id="arCOG00381">
    <property type="taxonomic scope" value="Archaea"/>
</dbReference>
<organism evidence="5 6">
    <name type="scientific">Natronomonas pharaonis (strain ATCC 35678 / DSM 2160 / CIP 103997 / JCM 8858 / NBRC 14720 / NCIMB 2260 / Gabara)</name>
    <name type="common">Halobacterium pharaonis</name>
    <dbReference type="NCBI Taxonomy" id="348780"/>
    <lineage>
        <taxon>Archaea</taxon>
        <taxon>Methanobacteriati</taxon>
        <taxon>Methanobacteriota</taxon>
        <taxon>Stenosarchaea group</taxon>
        <taxon>Halobacteria</taxon>
        <taxon>Halobacteriales</taxon>
        <taxon>Natronomonadaceae</taxon>
        <taxon>Natronomonas</taxon>
    </lineage>
</organism>
<dbReference type="HOGENOM" id="CLU_048695_1_0_2"/>
<feature type="compositionally biased region" description="Low complexity" evidence="1">
    <location>
        <begin position="261"/>
        <end position="277"/>
    </location>
</feature>
<evidence type="ECO:0000313" key="6">
    <source>
        <dbReference type="Proteomes" id="UP000002698"/>
    </source>
</evidence>
<feature type="domain" description="DUF7343" evidence="3">
    <location>
        <begin position="298"/>
        <end position="359"/>
    </location>
</feature>
<sequence length="371" mass="39697">MRCRVPVLVCALLLCLVAAGAAPALAQPDAEETHFEAQLQDDGDAEWTIAVSVPFTNETDRDRFDSFAEAFEAGREDLDPGHGAFQRAAAEAERAADREMAVTAPRRDSAIVEDENGTEYGELRVTFVWESFARIDDNGTLYVDDAFNTTNGPWLPGLEDDQSLTIAAPPGYAGPTTSPIGAEEGDLHWEGPETFGPGYFTIVYPQSSPGPAPDVGISTMLLWGALLLSGAALLLGLYLLVARHWPPTGRRSGSGSEETPPDASADSPPPGGASAEPTSDDAAGSDAETADDEIDMELLSDEERVEYLLEQNGGRMKQANIVKETGWSNAKVSQLLSSMADEDRVDKLRIGRENLISLPGEGIDDIDTNDK</sequence>
<evidence type="ECO:0000259" key="4">
    <source>
        <dbReference type="Pfam" id="PF24036"/>
    </source>
</evidence>
<name>A0A1U7EZA5_NATPD</name>
<feature type="domain" description="DUF7345" evidence="4">
    <location>
        <begin position="37"/>
        <end position="172"/>
    </location>
</feature>
<dbReference type="OrthoDB" id="147932at2157"/>
<dbReference type="AlphaFoldDB" id="A0A1U7EZA5"/>
<evidence type="ECO:0000259" key="3">
    <source>
        <dbReference type="Pfam" id="PF24034"/>
    </source>
</evidence>
<keyword evidence="2 5" id="KW-0812">Transmembrane</keyword>
<dbReference type="Pfam" id="PF24036">
    <property type="entry name" value="DUF7345"/>
    <property type="match status" value="1"/>
</dbReference>
<dbReference type="GeneID" id="3702233"/>
<keyword evidence="2" id="KW-0472">Membrane</keyword>
<reference evidence="5 6" key="1">
    <citation type="journal article" date="2005" name="Genome Res.">
        <title>Living with two extremes: conclusions from the genome sequence of Natronomonas pharaonis.</title>
        <authorList>
            <person name="Falb M."/>
            <person name="Pfeiffer F."/>
            <person name="Palm P."/>
            <person name="Rodewald K."/>
            <person name="Hickmann V."/>
            <person name="Tittor J."/>
            <person name="Oesterhelt D."/>
        </authorList>
    </citation>
    <scope>NUCLEOTIDE SEQUENCE [LARGE SCALE GENOMIC DNA]</scope>
    <source>
        <strain evidence="6">ATCC 35678 / DSM 2160 / CIP 103997 / JCM 8858 / NBRC 14720 / NCIMB 2260 / Gabara</strain>
    </source>
</reference>
<dbReference type="KEGG" id="nph:NP_5028A"/>
<dbReference type="InterPro" id="IPR055767">
    <property type="entry name" value="DUF7343"/>
</dbReference>
<evidence type="ECO:0000313" key="5">
    <source>
        <dbReference type="EMBL" id="CAI50605.1"/>
    </source>
</evidence>
<keyword evidence="6" id="KW-1185">Reference proteome</keyword>
<dbReference type="EnsemblBacteria" id="CAI50605">
    <property type="protein sequence ID" value="CAI50605"/>
    <property type="gene ID" value="NP_5028A"/>
</dbReference>
<keyword evidence="2" id="KW-1133">Transmembrane helix</keyword>
<proteinExistence type="predicted"/>
<evidence type="ECO:0000256" key="2">
    <source>
        <dbReference type="SAM" id="Phobius"/>
    </source>
</evidence>
<feature type="transmembrane region" description="Helical" evidence="2">
    <location>
        <begin position="220"/>
        <end position="241"/>
    </location>
</feature>
<dbReference type="Pfam" id="PF24034">
    <property type="entry name" value="DUF7343"/>
    <property type="match status" value="1"/>
</dbReference>
<feature type="region of interest" description="Disordered" evidence="1">
    <location>
        <begin position="248"/>
        <end position="295"/>
    </location>
</feature>
<dbReference type="RefSeq" id="WP_011324215.1">
    <property type="nucleotide sequence ID" value="NC_007426.1"/>
</dbReference>
<dbReference type="Proteomes" id="UP000002698">
    <property type="component" value="Chromosome"/>
</dbReference>
<evidence type="ECO:0000256" key="1">
    <source>
        <dbReference type="SAM" id="MobiDB-lite"/>
    </source>
</evidence>
<dbReference type="EMBL" id="CR936257">
    <property type="protein sequence ID" value="CAI50605.1"/>
    <property type="molecule type" value="Genomic_DNA"/>
</dbReference>
<accession>A0A1U7EZA5</accession>
<protein>
    <submittedName>
        <fullName evidence="5">Probable transmembrane glycoprotein / HTH domain protein</fullName>
    </submittedName>
</protein>
<gene>
    <name evidence="5" type="ordered locus">NP_5028A</name>
</gene>
<dbReference type="InterPro" id="IPR055769">
    <property type="entry name" value="DUF7345"/>
</dbReference>
<dbReference type="STRING" id="348780.NP_5028A"/>